<organism evidence="9 10">
    <name type="scientific">Clostridium disporicum</name>
    <dbReference type="NCBI Taxonomy" id="84024"/>
    <lineage>
        <taxon>Bacteria</taxon>
        <taxon>Bacillati</taxon>
        <taxon>Bacillota</taxon>
        <taxon>Clostridia</taxon>
        <taxon>Eubacteriales</taxon>
        <taxon>Clostridiaceae</taxon>
        <taxon>Clostridium</taxon>
    </lineage>
</organism>
<sequence>MHMGDALVSGAVGGTMLVATAAVATYSVKKINSDMDEKKIPLMGVMGAFVFAAQMINFTIPGTGSSGHIGGGILLSILLGPYAGFLTMAAILLIQALFFADGGLLAYGCNVFNMGFYACFIAYPFIYKFINRKGISTKRIFAGSVLASIIGLQLGAFSVVLETLLSGKTELPFTTFVLLMQPIHLAIGFIEGLVTAAVVTFVWKARPEILEKSSDGEAYGNISMKRVLGGLIIAVLIVGGMLSWFASANPDGLEWSMEKTAGTTELDSPGGVHDTLSNIQEKTAFLPDYSFKSQSDNEEEWPAVSVGTSISGIIGGALTLGLALLIGFGVKFIKGKRKKVNVH</sequence>
<feature type="domain" description="PDGLE" evidence="8">
    <location>
        <begin position="226"/>
        <end position="331"/>
    </location>
</feature>
<dbReference type="PANTHER" id="PTHR34229:SF1">
    <property type="entry name" value="METAL TRANSPORT PROTEIN HI_1621-RELATED"/>
    <property type="match status" value="1"/>
</dbReference>
<keyword evidence="4 7" id="KW-0812">Transmembrane</keyword>
<evidence type="ECO:0000256" key="4">
    <source>
        <dbReference type="ARBA" id="ARBA00022692"/>
    </source>
</evidence>
<evidence type="ECO:0000313" key="9">
    <source>
        <dbReference type="EMBL" id="CUN62529.1"/>
    </source>
</evidence>
<feature type="transmembrane region" description="Helical" evidence="7">
    <location>
        <begin position="104"/>
        <end position="127"/>
    </location>
</feature>
<name>A0A174DM53_9CLOT</name>
<dbReference type="RefSeq" id="WP_042393981.1">
    <property type="nucleotide sequence ID" value="NZ_CYYT01000013.1"/>
</dbReference>
<protein>
    <submittedName>
        <fullName evidence="9">Cobalamin (Vitamin B12) biosynthesis CbiM protein</fullName>
    </submittedName>
</protein>
<feature type="transmembrane region" description="Helical" evidence="7">
    <location>
        <begin position="227"/>
        <end position="247"/>
    </location>
</feature>
<proteinExistence type="predicted"/>
<evidence type="ECO:0000256" key="5">
    <source>
        <dbReference type="ARBA" id="ARBA00022989"/>
    </source>
</evidence>
<dbReference type="Gene3D" id="1.10.1760.20">
    <property type="match status" value="1"/>
</dbReference>
<evidence type="ECO:0000259" key="8">
    <source>
        <dbReference type="Pfam" id="PF13190"/>
    </source>
</evidence>
<feature type="transmembrane region" description="Helical" evidence="7">
    <location>
        <begin position="310"/>
        <end position="330"/>
    </location>
</feature>
<dbReference type="EMBL" id="CYZV01000003">
    <property type="protein sequence ID" value="CUN62529.1"/>
    <property type="molecule type" value="Genomic_DNA"/>
</dbReference>
<evidence type="ECO:0000256" key="7">
    <source>
        <dbReference type="SAM" id="Phobius"/>
    </source>
</evidence>
<keyword evidence="6 7" id="KW-0472">Membrane</keyword>
<keyword evidence="5 7" id="KW-1133">Transmembrane helix</keyword>
<dbReference type="Proteomes" id="UP000095558">
    <property type="component" value="Unassembled WGS sequence"/>
</dbReference>
<dbReference type="InterPro" id="IPR025937">
    <property type="entry name" value="PDGLE_dom"/>
</dbReference>
<reference evidence="9 10" key="1">
    <citation type="submission" date="2015-09" db="EMBL/GenBank/DDBJ databases">
        <authorList>
            <consortium name="Pathogen Informatics"/>
        </authorList>
    </citation>
    <scope>NUCLEOTIDE SEQUENCE [LARGE SCALE GENOMIC DNA]</scope>
    <source>
        <strain evidence="9 10">2789STDY5834855</strain>
    </source>
</reference>
<accession>A0A174DM53</accession>
<gene>
    <name evidence="9" type="primary">nikMN</name>
    <name evidence="9" type="ORF">ERS852470_00339</name>
</gene>
<dbReference type="GO" id="GO:0000041">
    <property type="term" value="P:transition metal ion transport"/>
    <property type="evidence" value="ECO:0007669"/>
    <property type="project" value="InterPro"/>
</dbReference>
<evidence type="ECO:0000256" key="6">
    <source>
        <dbReference type="ARBA" id="ARBA00023136"/>
    </source>
</evidence>
<dbReference type="InterPro" id="IPR002751">
    <property type="entry name" value="CbiM/NikMN"/>
</dbReference>
<dbReference type="GO" id="GO:0005886">
    <property type="term" value="C:plasma membrane"/>
    <property type="evidence" value="ECO:0007669"/>
    <property type="project" value="UniProtKB-SubCell"/>
</dbReference>
<feature type="transmembrane region" description="Helical" evidence="7">
    <location>
        <begin position="40"/>
        <end position="60"/>
    </location>
</feature>
<dbReference type="Pfam" id="PF01891">
    <property type="entry name" value="CbiM"/>
    <property type="match status" value="1"/>
</dbReference>
<evidence type="ECO:0000256" key="1">
    <source>
        <dbReference type="ARBA" id="ARBA00004651"/>
    </source>
</evidence>
<evidence type="ECO:0000256" key="2">
    <source>
        <dbReference type="ARBA" id="ARBA00022448"/>
    </source>
</evidence>
<dbReference type="PANTHER" id="PTHR34229">
    <property type="entry name" value="METAL TRANSPORT PROTEIN HI_1621-RELATED"/>
    <property type="match status" value="1"/>
</dbReference>
<keyword evidence="3" id="KW-1003">Cell membrane</keyword>
<dbReference type="OrthoDB" id="5395048at2"/>
<keyword evidence="2" id="KW-0813">Transport</keyword>
<dbReference type="Pfam" id="PF13190">
    <property type="entry name" value="PDGLE"/>
    <property type="match status" value="1"/>
</dbReference>
<dbReference type="AlphaFoldDB" id="A0A174DM53"/>
<feature type="transmembrane region" description="Helical" evidence="7">
    <location>
        <begin position="72"/>
        <end position="98"/>
    </location>
</feature>
<dbReference type="GeneID" id="83010474"/>
<feature type="transmembrane region" description="Helical" evidence="7">
    <location>
        <begin position="7"/>
        <end position="28"/>
    </location>
</feature>
<feature type="transmembrane region" description="Helical" evidence="7">
    <location>
        <begin position="181"/>
        <end position="203"/>
    </location>
</feature>
<comment type="subcellular location">
    <subcellularLocation>
        <location evidence="1">Cell membrane</location>
        <topology evidence="1">Multi-pass membrane protein</topology>
    </subcellularLocation>
</comment>
<evidence type="ECO:0000313" key="10">
    <source>
        <dbReference type="Proteomes" id="UP000095558"/>
    </source>
</evidence>
<feature type="transmembrane region" description="Helical" evidence="7">
    <location>
        <begin position="139"/>
        <end position="161"/>
    </location>
</feature>
<evidence type="ECO:0000256" key="3">
    <source>
        <dbReference type="ARBA" id="ARBA00022475"/>
    </source>
</evidence>